<feature type="transmembrane region" description="Helical" evidence="3">
    <location>
        <begin position="182"/>
        <end position="202"/>
    </location>
</feature>
<feature type="transmembrane region" description="Helical" evidence="3">
    <location>
        <begin position="55"/>
        <end position="78"/>
    </location>
</feature>
<dbReference type="SUPFAM" id="SSF103473">
    <property type="entry name" value="MFS general substrate transporter"/>
    <property type="match status" value="1"/>
</dbReference>
<keyword evidence="3" id="KW-1133">Transmembrane helix</keyword>
<dbReference type="InterPro" id="IPR020846">
    <property type="entry name" value="MFS_dom"/>
</dbReference>
<reference evidence="7" key="1">
    <citation type="submission" date="2017-02" db="UniProtKB">
        <authorList>
            <consortium name="WormBaseParasite"/>
        </authorList>
    </citation>
    <scope>IDENTIFICATION</scope>
</reference>
<dbReference type="InterPro" id="IPR036259">
    <property type="entry name" value="MFS_trans_sf"/>
</dbReference>
<evidence type="ECO:0000313" key="7">
    <source>
        <dbReference type="WBParaSite" id="ASIM_0001481101-mRNA-1"/>
    </source>
</evidence>
<proteinExistence type="predicted"/>
<evidence type="ECO:0000313" key="5">
    <source>
        <dbReference type="EMBL" id="VDK51784.1"/>
    </source>
</evidence>
<dbReference type="InterPro" id="IPR050327">
    <property type="entry name" value="Proton-linked_MCT"/>
</dbReference>
<keyword evidence="3" id="KW-0812">Transmembrane</keyword>
<feature type="domain" description="Major facilitator superfamily (MFS) profile" evidence="4">
    <location>
        <begin position="60"/>
        <end position="335"/>
    </location>
</feature>
<dbReference type="PROSITE" id="PS50850">
    <property type="entry name" value="MFS"/>
    <property type="match status" value="1"/>
</dbReference>
<dbReference type="Gene3D" id="1.20.1250.20">
    <property type="entry name" value="MFS general substrate transporter like domains"/>
    <property type="match status" value="1"/>
</dbReference>
<feature type="compositionally biased region" description="Polar residues" evidence="2">
    <location>
        <begin position="259"/>
        <end position="276"/>
    </location>
</feature>
<name>A0A0M3K1Q7_ANISI</name>
<keyword evidence="3" id="KW-0472">Membrane</keyword>
<comment type="subcellular location">
    <subcellularLocation>
        <location evidence="1">Membrane</location>
        <topology evidence="1">Multi-pass membrane protein</topology>
    </subcellularLocation>
</comment>
<sequence>MSGVGLKDETKTEEKKRLTEKDMEAAAADSDDEQRDIVEAKLANAAVITPPDGGYGWVIVIASFFANLFVDGIIFTVGQSLLSIWEREFETSAMAASWAQSLLGGCYLLAGPLASALANRFGCRSVVIGGTVMVFIGFMTSVLVPALPILYVTFGIIGGIGFGLVYLPAIVIVNQWFEKKRAFALGLAVCGSGIGTTIFSQINPLLLNLNHGNWRTFLMNIAVISLLCIVCGLFFKTPQANEKQVEEVAKIVTSYQEQRQHSKSPFSGTPATTLQEETPAEANGGGGGGDQNETQQSGNDSEDPFRRRVTSCNARVGDRPTRKRWFSTSGDQVNE</sequence>
<keyword evidence="6" id="KW-1185">Reference proteome</keyword>
<evidence type="ECO:0000256" key="3">
    <source>
        <dbReference type="SAM" id="Phobius"/>
    </source>
</evidence>
<evidence type="ECO:0000259" key="4">
    <source>
        <dbReference type="PROSITE" id="PS50850"/>
    </source>
</evidence>
<dbReference type="InterPro" id="IPR011701">
    <property type="entry name" value="MFS"/>
</dbReference>
<accession>A0A0M3K1Q7</accession>
<organism evidence="7">
    <name type="scientific">Anisakis simplex</name>
    <name type="common">Herring worm</name>
    <dbReference type="NCBI Taxonomy" id="6269"/>
    <lineage>
        <taxon>Eukaryota</taxon>
        <taxon>Metazoa</taxon>
        <taxon>Ecdysozoa</taxon>
        <taxon>Nematoda</taxon>
        <taxon>Chromadorea</taxon>
        <taxon>Rhabditida</taxon>
        <taxon>Spirurina</taxon>
        <taxon>Ascaridomorpha</taxon>
        <taxon>Ascaridoidea</taxon>
        <taxon>Anisakidae</taxon>
        <taxon>Anisakis</taxon>
        <taxon>Anisakis simplex complex</taxon>
    </lineage>
</organism>
<feature type="transmembrane region" description="Helical" evidence="3">
    <location>
        <begin position="214"/>
        <end position="235"/>
    </location>
</feature>
<evidence type="ECO:0000256" key="2">
    <source>
        <dbReference type="SAM" id="MobiDB-lite"/>
    </source>
</evidence>
<dbReference type="EMBL" id="UYRR01031663">
    <property type="protein sequence ID" value="VDK51784.1"/>
    <property type="molecule type" value="Genomic_DNA"/>
</dbReference>
<feature type="compositionally biased region" description="Polar residues" evidence="2">
    <location>
        <begin position="326"/>
        <end position="335"/>
    </location>
</feature>
<dbReference type="GO" id="GO:0016020">
    <property type="term" value="C:membrane"/>
    <property type="evidence" value="ECO:0007669"/>
    <property type="project" value="UniProtKB-SubCell"/>
</dbReference>
<evidence type="ECO:0000313" key="6">
    <source>
        <dbReference type="Proteomes" id="UP000267096"/>
    </source>
</evidence>
<dbReference type="GO" id="GO:0008028">
    <property type="term" value="F:monocarboxylic acid transmembrane transporter activity"/>
    <property type="evidence" value="ECO:0007669"/>
    <property type="project" value="TreeGrafter"/>
</dbReference>
<dbReference type="PANTHER" id="PTHR11360:SF238">
    <property type="entry name" value="SD10469P"/>
    <property type="match status" value="1"/>
</dbReference>
<feature type="transmembrane region" description="Helical" evidence="3">
    <location>
        <begin position="149"/>
        <end position="170"/>
    </location>
</feature>
<feature type="transmembrane region" description="Helical" evidence="3">
    <location>
        <begin position="98"/>
        <end position="118"/>
    </location>
</feature>
<evidence type="ECO:0000256" key="1">
    <source>
        <dbReference type="ARBA" id="ARBA00004141"/>
    </source>
</evidence>
<dbReference type="OrthoDB" id="2213137at2759"/>
<reference evidence="5 6" key="2">
    <citation type="submission" date="2018-11" db="EMBL/GenBank/DDBJ databases">
        <authorList>
            <consortium name="Pathogen Informatics"/>
        </authorList>
    </citation>
    <scope>NUCLEOTIDE SEQUENCE [LARGE SCALE GENOMIC DNA]</scope>
</reference>
<dbReference type="WBParaSite" id="ASIM_0001481101-mRNA-1">
    <property type="protein sequence ID" value="ASIM_0001481101-mRNA-1"/>
    <property type="gene ID" value="ASIM_0001481101"/>
</dbReference>
<feature type="region of interest" description="Disordered" evidence="2">
    <location>
        <begin position="259"/>
        <end position="335"/>
    </location>
</feature>
<dbReference type="Proteomes" id="UP000267096">
    <property type="component" value="Unassembled WGS sequence"/>
</dbReference>
<dbReference type="Pfam" id="PF07690">
    <property type="entry name" value="MFS_1"/>
    <property type="match status" value="1"/>
</dbReference>
<protein>
    <submittedName>
        <fullName evidence="7">MFS domain-containing protein</fullName>
    </submittedName>
</protein>
<gene>
    <name evidence="5" type="ORF">ASIM_LOCUS14221</name>
</gene>
<feature type="compositionally biased region" description="Basic and acidic residues" evidence="2">
    <location>
        <begin position="1"/>
        <end position="24"/>
    </location>
</feature>
<dbReference type="PANTHER" id="PTHR11360">
    <property type="entry name" value="MONOCARBOXYLATE TRANSPORTER"/>
    <property type="match status" value="1"/>
</dbReference>
<dbReference type="AlphaFoldDB" id="A0A0M3K1Q7"/>
<feature type="transmembrane region" description="Helical" evidence="3">
    <location>
        <begin position="125"/>
        <end position="143"/>
    </location>
</feature>
<feature type="region of interest" description="Disordered" evidence="2">
    <location>
        <begin position="1"/>
        <end position="32"/>
    </location>
</feature>